<dbReference type="Gene3D" id="3.80.10.10">
    <property type="entry name" value="Ribonuclease Inhibitor"/>
    <property type="match status" value="1"/>
</dbReference>
<keyword evidence="6" id="KW-0677">Repeat</keyword>
<dbReference type="InterPro" id="IPR001810">
    <property type="entry name" value="F-box_dom"/>
</dbReference>
<dbReference type="AlphaFoldDB" id="A0A814R3L4"/>
<feature type="transmembrane region" description="Helical" evidence="11">
    <location>
        <begin position="560"/>
        <end position="585"/>
    </location>
</feature>
<accession>A0A814R3L4</accession>
<feature type="transmembrane region" description="Helical" evidence="11">
    <location>
        <begin position="503"/>
        <end position="524"/>
    </location>
</feature>
<keyword evidence="11" id="KW-1133">Transmembrane helix</keyword>
<evidence type="ECO:0000256" key="3">
    <source>
        <dbReference type="ARBA" id="ARBA00022475"/>
    </source>
</evidence>
<evidence type="ECO:0000313" key="13">
    <source>
        <dbReference type="EMBL" id="CAF1127825.1"/>
    </source>
</evidence>
<reference evidence="13" key="1">
    <citation type="submission" date="2021-02" db="EMBL/GenBank/DDBJ databases">
        <authorList>
            <person name="Nowell W R."/>
        </authorList>
    </citation>
    <scope>NUCLEOTIDE SEQUENCE</scope>
</reference>
<dbReference type="EMBL" id="CAJNOE010000296">
    <property type="protein sequence ID" value="CAF1127825.1"/>
    <property type="molecule type" value="Genomic_DNA"/>
</dbReference>
<dbReference type="InterPro" id="IPR002110">
    <property type="entry name" value="Ankyrin_rpt"/>
</dbReference>
<keyword evidence="2" id="KW-0813">Transport</keyword>
<dbReference type="SUPFAM" id="SSF52047">
    <property type="entry name" value="RNI-like"/>
    <property type="match status" value="1"/>
</dbReference>
<comment type="subcellular location">
    <subcellularLocation>
        <location evidence="1">Cell membrane</location>
        <topology evidence="1">Multi-pass membrane protein</topology>
    </subcellularLocation>
</comment>
<dbReference type="InterPro" id="IPR036770">
    <property type="entry name" value="Ankyrin_rpt-contain_sf"/>
</dbReference>
<keyword evidence="10" id="KW-0040">ANK repeat</keyword>
<dbReference type="Proteomes" id="UP000663860">
    <property type="component" value="Unassembled WGS sequence"/>
</dbReference>
<evidence type="ECO:0000256" key="5">
    <source>
        <dbReference type="ARBA" id="ARBA00022673"/>
    </source>
</evidence>
<dbReference type="SUPFAM" id="SSF48403">
    <property type="entry name" value="Ankyrin repeat"/>
    <property type="match status" value="1"/>
</dbReference>
<comment type="caution">
    <text evidence="13">The sequence shown here is derived from an EMBL/GenBank/DDBJ whole genome shotgun (WGS) entry which is preliminary data.</text>
</comment>
<gene>
    <name evidence="13" type="ORF">IZO911_LOCUS24516</name>
    <name evidence="14" type="ORF">KXQ929_LOCUS28872</name>
</gene>
<name>A0A814R3L4_9BILA</name>
<feature type="repeat" description="ANK" evidence="10">
    <location>
        <begin position="155"/>
        <end position="187"/>
    </location>
</feature>
<protein>
    <recommendedName>
        <fullName evidence="12">F-box domain-containing protein</fullName>
    </recommendedName>
</protein>
<dbReference type="GO" id="GO:0005886">
    <property type="term" value="C:plasma membrane"/>
    <property type="evidence" value="ECO:0007669"/>
    <property type="project" value="UniProtKB-SubCell"/>
</dbReference>
<dbReference type="PROSITE" id="PS50297">
    <property type="entry name" value="ANK_REP_REGION"/>
    <property type="match status" value="1"/>
</dbReference>
<evidence type="ECO:0000259" key="12">
    <source>
        <dbReference type="PROSITE" id="PS50181"/>
    </source>
</evidence>
<evidence type="ECO:0000313" key="14">
    <source>
        <dbReference type="EMBL" id="CAF4007637.1"/>
    </source>
</evidence>
<evidence type="ECO:0000256" key="6">
    <source>
        <dbReference type="ARBA" id="ARBA00022737"/>
    </source>
</evidence>
<dbReference type="EMBL" id="CAJOBB010002911">
    <property type="protein sequence ID" value="CAF4007637.1"/>
    <property type="molecule type" value="Genomic_DNA"/>
</dbReference>
<dbReference type="InterPro" id="IPR032675">
    <property type="entry name" value="LRR_dom_sf"/>
</dbReference>
<evidence type="ECO:0000256" key="4">
    <source>
        <dbReference type="ARBA" id="ARBA00022568"/>
    </source>
</evidence>
<dbReference type="Pfam" id="PF13857">
    <property type="entry name" value="Ank_5"/>
    <property type="match status" value="1"/>
</dbReference>
<dbReference type="SMART" id="SM00248">
    <property type="entry name" value="ANK"/>
    <property type="match status" value="5"/>
</dbReference>
<keyword evidence="9" id="KW-0407">Ion channel</keyword>
<evidence type="ECO:0000256" key="9">
    <source>
        <dbReference type="ARBA" id="ARBA00023303"/>
    </source>
</evidence>
<dbReference type="GO" id="GO:0005262">
    <property type="term" value="F:calcium channel activity"/>
    <property type="evidence" value="ECO:0007669"/>
    <property type="project" value="UniProtKB-KW"/>
</dbReference>
<evidence type="ECO:0000256" key="1">
    <source>
        <dbReference type="ARBA" id="ARBA00004651"/>
    </source>
</evidence>
<dbReference type="PANTHER" id="PTHR10582:SF2">
    <property type="entry name" value="INACTIVE"/>
    <property type="match status" value="1"/>
</dbReference>
<keyword evidence="3" id="KW-1003">Cell membrane</keyword>
<sequence length="1238" mass="145013">MAQTKQVSKEIIDERSNLSAVERQTEASHKGGTIWDAVRRADQAVLEHLLDNDPNNVNVRGPVGDCPIHMLFLYGTEAHLKMARYLIKRFPEIVIQIYNQPEYYGEIVLHIAIINRNAIIIEWLLSNERVRLYREQQLTSTASGHFFQYGRPCYYGETPLAFACCTNQWNIVEILLKYGASMDVVDNNGNTILHLVVIHNLPKIYTKFKERWLKVLAMSTNESRNIDDDEGEKSKAITIIKEKEVPLWKRLNKNGFTPFTLAAKLGVTDMFSFLLDERKIIQWRYGPVSCVLYPLDELEFEFQQEGRDARPGALELIVQSAQTELITHPRMIDLLNKKWECFARRIFFRRFFVTLIYLFIFLLTTILDQTRTEITEGKDNEMIVSRVEYPGIVYRLICTTGRLIVLTGAISKGESELREMNNVGIHKYFQTTGSALLENCLSLLLCAGIIILNILRLFDMEAYTIVLALVSIIGWVYMLFFAMAFKLTGPFVFMIYKMLLNDVLRFCIIYIVFLIGFSQAFFVLFNYNGFSGFLLSIKQCFFGMLGDFNLDHHTGTTFQYISMPLLVIYVVVVSILLLNLLIAMMGDTYGNVIESATQIWHLERARIIFAIENEMSIDERMLDKNKYWTNVDGQRYLQIEEIDKDCFRDINNDETDTSYTCLENLSNELLYEILEYVDGYDIYKSFSNLNIRLQNLITSSSLLLRIKLDLKSISLLEDRCQNVIIPNSHRILSICLDDELLTEKFFDHCIIDSSFYRLESLTLNEIQIEKLLTILFYLNSLPRLFSLTISIEDDDDNCDLRNIYQLIFSLSSLKYNKLYLPADKLQINIPHVINKKFSKIEHLVLYYTCTLNQLNCLLHYTPQLRHLFCNGVAKSDEDFRKNQWMKLPYLKSIHFDDVAASFEEFEVFIKEISSQLQTLKVREPENKTYLDGNRWEELIKEYMPQLETFYFSFNQDIHDDRNINLIYSNDGFINRFNSPFWFERKWFREIEVYCESMTFIIRPYKKEWIDLHQHMNIDIYSKQNSVEDNYISNQEKTADGIIQLTIENYEFTEVNWQFINKLKSAFKAIQFTHLNIDNKRITINMLLDILCLLPNIESLKLLSIPILQLESLSIEDTKNQLSVLAINKITKVRLGQVTEEQEIQFFIDLCPHMQYLEVDCMLDTDVPLLMKLILINRMTRIPDLCYLCFIIPMADENMVRTLAKIIDSETVIDNYSIKRSGNKISVHWKLEEIIYREN</sequence>
<dbReference type="PANTHER" id="PTHR10582">
    <property type="entry name" value="TRANSIENT RECEPTOR POTENTIAL ION CHANNEL PROTEIN"/>
    <property type="match status" value="1"/>
</dbReference>
<feature type="transmembrane region" description="Helical" evidence="11">
    <location>
        <begin position="436"/>
        <end position="456"/>
    </location>
</feature>
<keyword evidence="5" id="KW-0107">Calcium channel</keyword>
<feature type="transmembrane region" description="Helical" evidence="11">
    <location>
        <begin position="462"/>
        <end position="482"/>
    </location>
</feature>
<dbReference type="Gene3D" id="1.25.40.20">
    <property type="entry name" value="Ankyrin repeat-containing domain"/>
    <property type="match status" value="1"/>
</dbReference>
<dbReference type="GO" id="GO:0098703">
    <property type="term" value="P:calcium ion import across plasma membrane"/>
    <property type="evidence" value="ECO:0007669"/>
    <property type="project" value="TreeGrafter"/>
</dbReference>
<feature type="transmembrane region" description="Helical" evidence="11">
    <location>
        <begin position="347"/>
        <end position="367"/>
    </location>
</feature>
<evidence type="ECO:0000256" key="10">
    <source>
        <dbReference type="PROSITE-ProRule" id="PRU00023"/>
    </source>
</evidence>
<dbReference type="PROSITE" id="PS50088">
    <property type="entry name" value="ANK_REPEAT"/>
    <property type="match status" value="1"/>
</dbReference>
<keyword evidence="4" id="KW-0109">Calcium transport</keyword>
<evidence type="ECO:0000256" key="7">
    <source>
        <dbReference type="ARBA" id="ARBA00022837"/>
    </source>
</evidence>
<evidence type="ECO:0000256" key="11">
    <source>
        <dbReference type="SAM" id="Phobius"/>
    </source>
</evidence>
<evidence type="ECO:0000256" key="2">
    <source>
        <dbReference type="ARBA" id="ARBA00022448"/>
    </source>
</evidence>
<keyword evidence="11" id="KW-0472">Membrane</keyword>
<dbReference type="InterPro" id="IPR024862">
    <property type="entry name" value="TRPV"/>
</dbReference>
<keyword evidence="11" id="KW-0812">Transmembrane</keyword>
<proteinExistence type="predicted"/>
<dbReference type="PROSITE" id="PS50181">
    <property type="entry name" value="FBOX"/>
    <property type="match status" value="1"/>
</dbReference>
<dbReference type="Proteomes" id="UP000663868">
    <property type="component" value="Unassembled WGS sequence"/>
</dbReference>
<organism evidence="13 15">
    <name type="scientific">Adineta steineri</name>
    <dbReference type="NCBI Taxonomy" id="433720"/>
    <lineage>
        <taxon>Eukaryota</taxon>
        <taxon>Metazoa</taxon>
        <taxon>Spiralia</taxon>
        <taxon>Gnathifera</taxon>
        <taxon>Rotifera</taxon>
        <taxon>Eurotatoria</taxon>
        <taxon>Bdelloidea</taxon>
        <taxon>Adinetida</taxon>
        <taxon>Adinetidae</taxon>
        <taxon>Adineta</taxon>
    </lineage>
</organism>
<keyword evidence="7" id="KW-0106">Calcium</keyword>
<feature type="domain" description="F-box" evidence="12">
    <location>
        <begin position="659"/>
        <end position="706"/>
    </location>
</feature>
<evidence type="ECO:0000256" key="8">
    <source>
        <dbReference type="ARBA" id="ARBA00023065"/>
    </source>
</evidence>
<keyword evidence="8" id="KW-0406">Ion transport</keyword>
<evidence type="ECO:0000313" key="15">
    <source>
        <dbReference type="Proteomes" id="UP000663860"/>
    </source>
</evidence>